<proteinExistence type="predicted"/>
<organism evidence="2">
    <name type="scientific">Rhizophora mucronata</name>
    <name type="common">Asiatic mangrove</name>
    <dbReference type="NCBI Taxonomy" id="61149"/>
    <lineage>
        <taxon>Eukaryota</taxon>
        <taxon>Viridiplantae</taxon>
        <taxon>Streptophyta</taxon>
        <taxon>Embryophyta</taxon>
        <taxon>Tracheophyta</taxon>
        <taxon>Spermatophyta</taxon>
        <taxon>Magnoliopsida</taxon>
        <taxon>eudicotyledons</taxon>
        <taxon>Gunneridae</taxon>
        <taxon>Pentapetalae</taxon>
        <taxon>rosids</taxon>
        <taxon>fabids</taxon>
        <taxon>Malpighiales</taxon>
        <taxon>Rhizophoraceae</taxon>
        <taxon>Rhizophora</taxon>
    </lineage>
</organism>
<evidence type="ECO:0000313" key="2">
    <source>
        <dbReference type="EMBL" id="MBX37634.1"/>
    </source>
</evidence>
<feature type="transmembrane region" description="Helical" evidence="1">
    <location>
        <begin position="6"/>
        <end position="30"/>
    </location>
</feature>
<dbReference type="AlphaFoldDB" id="A0A2P2N585"/>
<keyword evidence="1" id="KW-0812">Transmembrane</keyword>
<sequence length="31" mass="3191">MGGLIGFVDGGCMVSFHSFSFGAAFFMIAVS</sequence>
<protein>
    <submittedName>
        <fullName evidence="2">Uncharacterized protein</fullName>
    </submittedName>
</protein>
<accession>A0A2P2N585</accession>
<keyword evidence="1" id="KW-0472">Membrane</keyword>
<dbReference type="EMBL" id="GGEC01057150">
    <property type="protein sequence ID" value="MBX37634.1"/>
    <property type="molecule type" value="Transcribed_RNA"/>
</dbReference>
<name>A0A2P2N585_RHIMU</name>
<keyword evidence="1" id="KW-1133">Transmembrane helix</keyword>
<reference evidence="2" key="1">
    <citation type="submission" date="2018-02" db="EMBL/GenBank/DDBJ databases">
        <title>Rhizophora mucronata_Transcriptome.</title>
        <authorList>
            <person name="Meera S.P."/>
            <person name="Sreeshan A."/>
            <person name="Augustine A."/>
        </authorList>
    </citation>
    <scope>NUCLEOTIDE SEQUENCE</scope>
    <source>
        <tissue evidence="2">Leaf</tissue>
    </source>
</reference>
<evidence type="ECO:0000256" key="1">
    <source>
        <dbReference type="SAM" id="Phobius"/>
    </source>
</evidence>